<dbReference type="FunFam" id="3.40.50.300:FF:000019">
    <property type="entry name" value="Translation initiation factor IF-2"/>
    <property type="match status" value="1"/>
</dbReference>
<dbReference type="HAMAP" id="MF_00100_B">
    <property type="entry name" value="IF_2_B"/>
    <property type="match status" value="1"/>
</dbReference>
<sequence>MHDGSQISQSNCANIRVQLGHADRHWDGRKLEKFLGRPAESGGDVGYGTSYACALCRHPALARQRDGGRRSYSDASNSSSNSASHPAALGGWGAGSGAKSTGIPPRPVGPTSSSGWGKPAFGGSVPQAKTSGPPSSGADAAKTSSPVVEDLLPHEIAARERLKKTMPKPAPPPPPAPPKTPPTAERRATSQVPISDIFQRRSDGGAASGRATSQAKVSEIFQRRNERDVESERATSQLKTSDIFQRRGDGERSTGATGFGQTFRRVSSRPADGHPTELGARKDGSGARPWRANAPPENDWRHRGLEKNPLPGSERKLQSTPIPHHRHHINAVREELGAPPLGSKTKQEQSAWGKPDERKAGSWGLLARKPNKNSVFADDTAKSPISKDDFISKFQDHVGSKFGEDAPKASAAGTETAKPDMGSDGFVEEVVQVEEPSRQRREFDESYEIQRDSRKRDKAGSRRGEAGSYRGSKKSFAQQKWEDENEAWDESGARQVADRRRRKAEEKARRKAEAEAAAPQTIFLPEFISIANLGVALKMKQQDFLRALGEMGFEDITEESIMTGETASLVAMEFGFEPTVDTGASRDLRPRPPPEDPSIVPPRPPVVTIMGHVDHGKTTLLDYLRKSSVAAQEHGGITQHIGAFVVKMSSGKLVTFLDTPGHAAFLTMRQRGANVTDIVVLVVAADDSVKPQTLEAIKHARSSKVPIIVAINKIDKEDARPDQVKADLSRHGVEIEDFGGDVQVVCVSGKTGQGMDELEENIVALAEIQDMRAEEDGMAEAWVLEASVKPHGKSANMLVKRGTLRPGDYIVAGTTFARVRILRNEAGQELDKAPPGTPVEVLGWRDELPAAGDEALQAPDEDRARTAVDYRVEMQEREALSKQLAEQEQREREAKAAKEAEEAEEAKDDESEVPTAKVVNFLVRGDVVGSVEAVCATINEIGNNEVKSRILRSAAGQVSETDVEHAATSKSTIVSFNSPLSGHIRRLAEDKGVRILDHTIIYHLADEVKQVMSESLADKISTKVVGEAEILQVFSINTRGRHYKNIAGCRVRNGAVTRSATLRILRKGEVIFDGALETLKQGKKDATEIKKGAECGMSFEGFTDFKVGDQIQMYEEVREKRKL</sequence>
<evidence type="ECO:0000256" key="9">
    <source>
        <dbReference type="ARBA" id="ARBA00025162"/>
    </source>
</evidence>
<evidence type="ECO:0000256" key="10">
    <source>
        <dbReference type="ARBA" id="ARBA00044200"/>
    </source>
</evidence>
<reference evidence="13" key="1">
    <citation type="journal article" date="2020" name="Phytopathology">
        <title>Genome Sequence Resources of Colletotrichum truncatum, C. plurivorum, C. musicola, and C. sojae: Four Species Pathogenic to Soybean (Glycine max).</title>
        <authorList>
            <person name="Rogerio F."/>
            <person name="Boufleur T.R."/>
            <person name="Ciampi-Guillardi M."/>
            <person name="Sukno S.A."/>
            <person name="Thon M.R."/>
            <person name="Massola Junior N.S."/>
            <person name="Baroncelli R."/>
        </authorList>
    </citation>
    <scope>NUCLEOTIDE SEQUENCE</scope>
    <source>
        <strain evidence="13">LFN00145</strain>
    </source>
</reference>
<dbReference type="NCBIfam" id="TIGR00487">
    <property type="entry name" value="IF-2"/>
    <property type="match status" value="1"/>
</dbReference>
<proteinExistence type="inferred from homology"/>
<evidence type="ECO:0000256" key="7">
    <source>
        <dbReference type="ARBA" id="ARBA00023128"/>
    </source>
</evidence>
<gene>
    <name evidence="13" type="ORF">CPLU01_04712</name>
</gene>
<dbReference type="FunFam" id="2.40.30.10:FF:000008">
    <property type="entry name" value="Translation initiation factor IF-2"/>
    <property type="match status" value="1"/>
</dbReference>
<dbReference type="SUPFAM" id="SSF50447">
    <property type="entry name" value="Translation proteins"/>
    <property type="match status" value="2"/>
</dbReference>
<dbReference type="Gene3D" id="3.40.50.300">
    <property type="entry name" value="P-loop containing nucleotide triphosphate hydrolases"/>
    <property type="match status" value="1"/>
</dbReference>
<feature type="compositionally biased region" description="Pro residues" evidence="11">
    <location>
        <begin position="168"/>
        <end position="181"/>
    </location>
</feature>
<keyword evidence="4" id="KW-0547">Nucleotide-binding</keyword>
<dbReference type="AlphaFoldDB" id="A0A8H6KNK8"/>
<dbReference type="GO" id="GO:0003743">
    <property type="term" value="F:translation initiation factor activity"/>
    <property type="evidence" value="ECO:0007669"/>
    <property type="project" value="UniProtKB-KW"/>
</dbReference>
<organism evidence="13 14">
    <name type="scientific">Colletotrichum plurivorum</name>
    <dbReference type="NCBI Taxonomy" id="2175906"/>
    <lineage>
        <taxon>Eukaryota</taxon>
        <taxon>Fungi</taxon>
        <taxon>Dikarya</taxon>
        <taxon>Ascomycota</taxon>
        <taxon>Pezizomycotina</taxon>
        <taxon>Sordariomycetes</taxon>
        <taxon>Hypocreomycetidae</taxon>
        <taxon>Glomerellales</taxon>
        <taxon>Glomerellaceae</taxon>
        <taxon>Colletotrichum</taxon>
        <taxon>Colletotrichum orchidearum species complex</taxon>
    </lineage>
</organism>
<dbReference type="Gene3D" id="2.40.30.10">
    <property type="entry name" value="Translation factors"/>
    <property type="match status" value="2"/>
</dbReference>
<dbReference type="EMBL" id="WIGO01000045">
    <property type="protein sequence ID" value="KAF6834817.1"/>
    <property type="molecule type" value="Genomic_DNA"/>
</dbReference>
<feature type="compositionally biased region" description="Basic and acidic residues" evidence="11">
    <location>
        <begin position="221"/>
        <end position="233"/>
    </location>
</feature>
<evidence type="ECO:0000259" key="12">
    <source>
        <dbReference type="PROSITE" id="PS51722"/>
    </source>
</evidence>
<dbReference type="CDD" id="cd03702">
    <property type="entry name" value="IF2_mtIF2_II"/>
    <property type="match status" value="1"/>
</dbReference>
<dbReference type="InterPro" id="IPR000795">
    <property type="entry name" value="T_Tr_GTP-bd_dom"/>
</dbReference>
<name>A0A8H6KNK8_9PEZI</name>
<dbReference type="Pfam" id="PF22042">
    <property type="entry name" value="EF-G_D2"/>
    <property type="match status" value="1"/>
</dbReference>
<feature type="compositionally biased region" description="Basic and acidic residues" evidence="11">
    <location>
        <begin position="435"/>
        <end position="465"/>
    </location>
</feature>
<keyword evidence="3 13" id="KW-0396">Initiation factor</keyword>
<feature type="region of interest" description="Disordered" evidence="11">
    <location>
        <begin position="67"/>
        <end position="152"/>
    </location>
</feature>
<evidence type="ECO:0000256" key="5">
    <source>
        <dbReference type="ARBA" id="ARBA00022917"/>
    </source>
</evidence>
<keyword evidence="5" id="KW-0648">Protein biosynthesis</keyword>
<accession>A0A8H6KNK8</accession>
<feature type="region of interest" description="Disordered" evidence="11">
    <location>
        <begin position="164"/>
        <end position="366"/>
    </location>
</feature>
<dbReference type="InterPro" id="IPR006847">
    <property type="entry name" value="IF2_N"/>
</dbReference>
<comment type="function">
    <text evidence="9">One of the essential components for the initiation of protein synthesis. Protects formylmethionyl-tRNA from spontaneous hydrolysis and promotes its binding to the 30S ribosomal subunits. Also involved in the hydrolysis of GTP during the formation of the 70S ribosomal complex.</text>
</comment>
<evidence type="ECO:0000313" key="14">
    <source>
        <dbReference type="Proteomes" id="UP000654918"/>
    </source>
</evidence>
<dbReference type="Pfam" id="PF04760">
    <property type="entry name" value="IF2_N"/>
    <property type="match status" value="1"/>
</dbReference>
<dbReference type="CDD" id="cd01887">
    <property type="entry name" value="IF2_eIF5B"/>
    <property type="match status" value="1"/>
</dbReference>
<dbReference type="InterPro" id="IPR015760">
    <property type="entry name" value="TIF_IF2"/>
</dbReference>
<feature type="compositionally biased region" description="Basic and acidic residues" evidence="11">
    <location>
        <begin position="584"/>
        <end position="594"/>
    </location>
</feature>
<evidence type="ECO:0000256" key="2">
    <source>
        <dbReference type="ARBA" id="ARBA00007733"/>
    </source>
</evidence>
<feature type="compositionally biased region" description="Low complexity" evidence="11">
    <location>
        <begin position="73"/>
        <end position="89"/>
    </location>
</feature>
<dbReference type="InterPro" id="IPR005225">
    <property type="entry name" value="Small_GTP-bd"/>
</dbReference>
<dbReference type="Pfam" id="PF00009">
    <property type="entry name" value="GTP_EFTU"/>
    <property type="match status" value="1"/>
</dbReference>
<dbReference type="FunFam" id="3.40.50.10050:FF:000001">
    <property type="entry name" value="Translation initiation factor IF-2"/>
    <property type="match status" value="1"/>
</dbReference>
<feature type="region of interest" description="Disordered" evidence="11">
    <location>
        <begin position="399"/>
        <end position="505"/>
    </location>
</feature>
<dbReference type="SUPFAM" id="SSF52156">
    <property type="entry name" value="Initiation factor IF2/eIF5b, domain 3"/>
    <property type="match status" value="1"/>
</dbReference>
<feature type="compositionally biased region" description="Pro residues" evidence="11">
    <location>
        <begin position="595"/>
        <end position="604"/>
    </location>
</feature>
<keyword evidence="14" id="KW-1185">Reference proteome</keyword>
<feature type="region of interest" description="Disordered" evidence="11">
    <location>
        <begin position="879"/>
        <end position="912"/>
    </location>
</feature>
<comment type="caution">
    <text evidence="13">The sequence shown here is derived from an EMBL/GenBank/DDBJ whole genome shotgun (WGS) entry which is preliminary data.</text>
</comment>
<feature type="compositionally biased region" description="Acidic residues" evidence="11">
    <location>
        <begin position="901"/>
        <end position="912"/>
    </location>
</feature>
<evidence type="ECO:0000313" key="13">
    <source>
        <dbReference type="EMBL" id="KAF6834817.1"/>
    </source>
</evidence>
<dbReference type="InterPro" id="IPR009000">
    <property type="entry name" value="Transl_B-barrel_sf"/>
</dbReference>
<feature type="domain" description="Tr-type G" evidence="12">
    <location>
        <begin position="602"/>
        <end position="770"/>
    </location>
</feature>
<evidence type="ECO:0000256" key="8">
    <source>
        <dbReference type="ARBA" id="ARBA00023134"/>
    </source>
</evidence>
<evidence type="ECO:0000256" key="6">
    <source>
        <dbReference type="ARBA" id="ARBA00022946"/>
    </source>
</evidence>
<feature type="compositionally biased region" description="Basic and acidic residues" evidence="11">
    <location>
        <begin position="271"/>
        <end position="285"/>
    </location>
</feature>
<keyword evidence="6" id="KW-0809">Transit peptide</keyword>
<evidence type="ECO:0000256" key="1">
    <source>
        <dbReference type="ARBA" id="ARBA00004173"/>
    </source>
</evidence>
<dbReference type="GO" id="GO:0003924">
    <property type="term" value="F:GTPase activity"/>
    <property type="evidence" value="ECO:0007669"/>
    <property type="project" value="InterPro"/>
</dbReference>
<evidence type="ECO:0000256" key="11">
    <source>
        <dbReference type="SAM" id="MobiDB-lite"/>
    </source>
</evidence>
<evidence type="ECO:0000256" key="3">
    <source>
        <dbReference type="ARBA" id="ARBA00022540"/>
    </source>
</evidence>
<dbReference type="Proteomes" id="UP000654918">
    <property type="component" value="Unassembled WGS sequence"/>
</dbReference>
<dbReference type="PANTHER" id="PTHR43381">
    <property type="entry name" value="TRANSLATION INITIATION FACTOR IF-2-RELATED"/>
    <property type="match status" value="1"/>
</dbReference>
<dbReference type="GO" id="GO:0005739">
    <property type="term" value="C:mitochondrion"/>
    <property type="evidence" value="ECO:0007669"/>
    <property type="project" value="UniProtKB-SubCell"/>
</dbReference>
<dbReference type="SUPFAM" id="SSF52540">
    <property type="entry name" value="P-loop containing nucleoside triphosphate hydrolases"/>
    <property type="match status" value="1"/>
</dbReference>
<dbReference type="Gene3D" id="3.40.50.10050">
    <property type="entry name" value="Translation initiation factor IF- 2, domain 3"/>
    <property type="match status" value="1"/>
</dbReference>
<dbReference type="InterPro" id="IPR044145">
    <property type="entry name" value="IF2_II"/>
</dbReference>
<dbReference type="InterPro" id="IPR053905">
    <property type="entry name" value="EF-G-like_DII"/>
</dbReference>
<comment type="subcellular location">
    <subcellularLocation>
        <location evidence="1">Mitochondrion</location>
    </subcellularLocation>
</comment>
<protein>
    <recommendedName>
        <fullName evidence="10">Translation initiation factor IF-2, mitochondrial</fullName>
    </recommendedName>
</protein>
<evidence type="ECO:0000256" key="4">
    <source>
        <dbReference type="ARBA" id="ARBA00022741"/>
    </source>
</evidence>
<keyword evidence="8" id="KW-0342">GTP-binding</keyword>
<dbReference type="InterPro" id="IPR000178">
    <property type="entry name" value="TF_IF2_bacterial-like"/>
</dbReference>
<comment type="similarity">
    <text evidence="2">Belongs to the TRAFAC class translation factor GTPase superfamily. Classic translation factor GTPase family. IF-2 subfamily.</text>
</comment>
<feature type="compositionally biased region" description="Basic and acidic residues" evidence="11">
    <location>
        <begin position="879"/>
        <end position="900"/>
    </location>
</feature>
<feature type="compositionally biased region" description="Polar residues" evidence="11">
    <location>
        <begin position="234"/>
        <end position="243"/>
    </location>
</feature>
<dbReference type="NCBIfam" id="TIGR00231">
    <property type="entry name" value="small_GTP"/>
    <property type="match status" value="1"/>
</dbReference>
<dbReference type="InterPro" id="IPR027417">
    <property type="entry name" value="P-loop_NTPase"/>
</dbReference>
<dbReference type="GO" id="GO:0005525">
    <property type="term" value="F:GTP binding"/>
    <property type="evidence" value="ECO:0007669"/>
    <property type="project" value="UniProtKB-KW"/>
</dbReference>
<dbReference type="PANTHER" id="PTHR43381:SF20">
    <property type="entry name" value="TRANSLATION INITIATION FACTOR IF-2, MITOCHONDRIAL"/>
    <property type="match status" value="1"/>
</dbReference>
<dbReference type="InterPro" id="IPR036925">
    <property type="entry name" value="TIF_IF2_dom3_sf"/>
</dbReference>
<dbReference type="CDD" id="cd03692">
    <property type="entry name" value="mtIF2_IVc"/>
    <property type="match status" value="1"/>
</dbReference>
<dbReference type="PROSITE" id="PS51722">
    <property type="entry name" value="G_TR_2"/>
    <property type="match status" value="1"/>
</dbReference>
<keyword evidence="7" id="KW-0496">Mitochondrion</keyword>
<feature type="region of interest" description="Disordered" evidence="11">
    <location>
        <begin position="581"/>
        <end position="604"/>
    </location>
</feature>
<dbReference type="InterPro" id="IPR023115">
    <property type="entry name" value="TIF_IF2_dom3"/>
</dbReference>
<dbReference type="Pfam" id="PF11987">
    <property type="entry name" value="IF-2"/>
    <property type="match status" value="1"/>
</dbReference>